<dbReference type="SMART" id="SM01079">
    <property type="entry name" value="CHASE"/>
    <property type="match status" value="1"/>
</dbReference>
<dbReference type="Proteomes" id="UP000655868">
    <property type="component" value="Unassembled WGS sequence"/>
</dbReference>
<dbReference type="SMART" id="SM00267">
    <property type="entry name" value="GGDEF"/>
    <property type="match status" value="1"/>
</dbReference>
<evidence type="ECO:0000259" key="6">
    <source>
        <dbReference type="PROSITE" id="PS50839"/>
    </source>
</evidence>
<name>A0A934NWL1_9NOCA</name>
<dbReference type="CDD" id="cd01949">
    <property type="entry name" value="GGDEF"/>
    <property type="match status" value="1"/>
</dbReference>
<keyword evidence="3 5" id="KW-1133">Transmembrane helix</keyword>
<dbReference type="InterPro" id="IPR042240">
    <property type="entry name" value="CHASE_sf"/>
</dbReference>
<dbReference type="InterPro" id="IPR006189">
    <property type="entry name" value="CHASE_dom"/>
</dbReference>
<accession>A0A934NWL1</accession>
<feature type="domain" description="GGDEF" evidence="7">
    <location>
        <begin position="397"/>
        <end position="538"/>
    </location>
</feature>
<evidence type="ECO:0000256" key="3">
    <source>
        <dbReference type="ARBA" id="ARBA00022989"/>
    </source>
</evidence>
<dbReference type="Pfam" id="PF00990">
    <property type="entry name" value="GGDEF"/>
    <property type="match status" value="1"/>
</dbReference>
<comment type="subcellular location">
    <subcellularLocation>
        <location evidence="1">Membrane</location>
    </subcellularLocation>
</comment>
<evidence type="ECO:0000256" key="1">
    <source>
        <dbReference type="ARBA" id="ARBA00004370"/>
    </source>
</evidence>
<gene>
    <name evidence="8" type="ORF">JGU71_26780</name>
</gene>
<dbReference type="Gene3D" id="3.30.70.270">
    <property type="match status" value="1"/>
</dbReference>
<evidence type="ECO:0000259" key="7">
    <source>
        <dbReference type="PROSITE" id="PS50887"/>
    </source>
</evidence>
<evidence type="ECO:0000313" key="8">
    <source>
        <dbReference type="EMBL" id="MBJ8342500.1"/>
    </source>
</evidence>
<evidence type="ECO:0000256" key="5">
    <source>
        <dbReference type="SAM" id="Phobius"/>
    </source>
</evidence>
<dbReference type="Gene3D" id="3.30.450.350">
    <property type="entry name" value="CHASE domain"/>
    <property type="match status" value="1"/>
</dbReference>
<reference evidence="8" key="1">
    <citation type="submission" date="2020-12" db="EMBL/GenBank/DDBJ databases">
        <title>Antrihabitans popcorni sp. nov. and Antrihabitans auranticaus sp. nov., isolated from a larva cave.</title>
        <authorList>
            <person name="Lee S.D."/>
            <person name="Kim I.S."/>
        </authorList>
    </citation>
    <scope>NUCLEOTIDE SEQUENCE</scope>
    <source>
        <strain evidence="8">YC3-6</strain>
    </source>
</reference>
<dbReference type="GO" id="GO:0007165">
    <property type="term" value="P:signal transduction"/>
    <property type="evidence" value="ECO:0007669"/>
    <property type="project" value="UniProtKB-ARBA"/>
</dbReference>
<evidence type="ECO:0000313" key="9">
    <source>
        <dbReference type="Proteomes" id="UP000655868"/>
    </source>
</evidence>
<dbReference type="InterPro" id="IPR029787">
    <property type="entry name" value="Nucleotide_cyclase"/>
</dbReference>
<sequence length="545" mass="58206">MNDRPHTAGRPATWRGVALAIVILLIAATVAATWQARQQIRAAQDSRLAYEATRIDDALEQRMRAYSQILLGGRALFLGSQSVELGEWVSNVAALNLSERYPGVKSLSFAPAVPADRLDAFVADVRRKPVPPEFPEPKVFTEFTPRSPTGIPSSPPVHSPILYVAPMTPENVRVVGVDMMQDPTRRAAMEKAASTNRTTLTPKLRLAGEVDESAGFIVYLAVKRKGELLGWLTAAFRAEEFMGGLLGDARPPIDFDIRDDSGELLYSTAGIYADGAPRPLPDSDGRPSLTRAPNLSGYPWTVRYVASPTFATTADKVTPWATAIAGGLVTLLVLAVTLTGAGWRREALRLASQTEALQKSEAAVRHLATHDPLTGLPNRMLFLERLESALQSIEPTAGFTLAYVDIDGFKAVNDTYGHRAGDELLQAIAGRLLSRVRDTDTVARIGGDEFAILIVDDKSGGDAADIAGDIGNDVVARLGEPYALEAIEDGTTVSIGASVGMALYPCDGSVGDDLVHAADSAMLRAKRSGRGRAALAGSEQLPSSL</sequence>
<dbReference type="EMBL" id="JAEMNV010000012">
    <property type="protein sequence ID" value="MBJ8342500.1"/>
    <property type="molecule type" value="Genomic_DNA"/>
</dbReference>
<dbReference type="Pfam" id="PF03924">
    <property type="entry name" value="CHASE"/>
    <property type="match status" value="1"/>
</dbReference>
<dbReference type="SUPFAM" id="SSF55073">
    <property type="entry name" value="Nucleotide cyclase"/>
    <property type="match status" value="1"/>
</dbReference>
<dbReference type="AlphaFoldDB" id="A0A934NWL1"/>
<evidence type="ECO:0000256" key="4">
    <source>
        <dbReference type="ARBA" id="ARBA00023136"/>
    </source>
</evidence>
<dbReference type="RefSeq" id="WP_199708085.1">
    <property type="nucleotide sequence ID" value="NZ_JAEMNV010000012.1"/>
</dbReference>
<comment type="caution">
    <text evidence="8">The sequence shown here is derived from an EMBL/GenBank/DDBJ whole genome shotgun (WGS) entry which is preliminary data.</text>
</comment>
<evidence type="ECO:0000256" key="2">
    <source>
        <dbReference type="ARBA" id="ARBA00022692"/>
    </source>
</evidence>
<dbReference type="InterPro" id="IPR043128">
    <property type="entry name" value="Rev_trsase/Diguanyl_cyclase"/>
</dbReference>
<dbReference type="NCBIfam" id="TIGR00254">
    <property type="entry name" value="GGDEF"/>
    <property type="match status" value="1"/>
</dbReference>
<dbReference type="GO" id="GO:0016020">
    <property type="term" value="C:membrane"/>
    <property type="evidence" value="ECO:0007669"/>
    <property type="project" value="UniProtKB-SubCell"/>
</dbReference>
<dbReference type="PANTHER" id="PTHR46663:SF2">
    <property type="entry name" value="GGDEF DOMAIN-CONTAINING PROTEIN"/>
    <property type="match status" value="1"/>
</dbReference>
<keyword evidence="9" id="KW-1185">Reference proteome</keyword>
<dbReference type="InterPro" id="IPR052163">
    <property type="entry name" value="DGC-Regulatory_Protein"/>
</dbReference>
<dbReference type="GO" id="GO:0003824">
    <property type="term" value="F:catalytic activity"/>
    <property type="evidence" value="ECO:0007669"/>
    <property type="project" value="UniProtKB-ARBA"/>
</dbReference>
<feature type="domain" description="CHASE" evidence="6">
    <location>
        <begin position="152"/>
        <end position="245"/>
    </location>
</feature>
<keyword evidence="4 5" id="KW-0472">Membrane</keyword>
<dbReference type="PANTHER" id="PTHR46663">
    <property type="entry name" value="DIGUANYLATE CYCLASE DGCT-RELATED"/>
    <property type="match status" value="1"/>
</dbReference>
<dbReference type="InterPro" id="IPR000160">
    <property type="entry name" value="GGDEF_dom"/>
</dbReference>
<dbReference type="PROSITE" id="PS50887">
    <property type="entry name" value="GGDEF"/>
    <property type="match status" value="1"/>
</dbReference>
<proteinExistence type="predicted"/>
<protein>
    <submittedName>
        <fullName evidence="8">Diguanylate cyclase</fullName>
    </submittedName>
</protein>
<dbReference type="PROSITE" id="PS50839">
    <property type="entry name" value="CHASE"/>
    <property type="match status" value="1"/>
</dbReference>
<organism evidence="8 9">
    <name type="scientific">Antrihabitans stalagmiti</name>
    <dbReference type="NCBI Taxonomy" id="2799499"/>
    <lineage>
        <taxon>Bacteria</taxon>
        <taxon>Bacillati</taxon>
        <taxon>Actinomycetota</taxon>
        <taxon>Actinomycetes</taxon>
        <taxon>Mycobacteriales</taxon>
        <taxon>Nocardiaceae</taxon>
        <taxon>Antrihabitans</taxon>
    </lineage>
</organism>
<keyword evidence="2 5" id="KW-0812">Transmembrane</keyword>
<feature type="transmembrane region" description="Helical" evidence="5">
    <location>
        <begin position="12"/>
        <end position="34"/>
    </location>
</feature>